<evidence type="ECO:0000313" key="1">
    <source>
        <dbReference type="EMBL" id="MII82021.1"/>
    </source>
</evidence>
<proteinExistence type="predicted"/>
<reference evidence="1" key="1">
    <citation type="submission" date="2018-08" db="EMBL/GenBank/DDBJ databases">
        <authorList>
            <consortium name="GenomeTrakr network: Whole genome sequencing for foodborne pathogen traceback"/>
        </authorList>
    </citation>
    <scope>NUCLEOTIDE SEQUENCE [LARGE SCALE GENOMIC DNA]</scope>
    <source>
        <strain evidence="1">FDA00003943</strain>
    </source>
</reference>
<protein>
    <submittedName>
        <fullName evidence="1">Uncharacterized protein</fullName>
    </submittedName>
</protein>
<dbReference type="Proteomes" id="UP000885342">
    <property type="component" value="Unassembled WGS sequence"/>
</dbReference>
<name>A0A6C8YJS8_SALER</name>
<accession>A0A6C8YJS8</accession>
<comment type="caution">
    <text evidence="1">The sequence shown here is derived from an EMBL/GenBank/DDBJ whole genome shotgun (WGS) entry which is preliminary data.</text>
</comment>
<gene>
    <name evidence="1" type="ORF">AIF45_23905</name>
</gene>
<dbReference type="AlphaFoldDB" id="A0A6C8YJS8"/>
<sequence length="60" mass="6876">MFEEFLKLWPDCGYTGRTDLVHVSHKTVTRLSSSPTDLTFDQTASPGGFFVYRARDYDDP</sequence>
<dbReference type="EMBL" id="RSKH01000031">
    <property type="protein sequence ID" value="MII82021.1"/>
    <property type="molecule type" value="Genomic_DNA"/>
</dbReference>
<organism evidence="1">
    <name type="scientific">Salmonella enterica subsp. salamae</name>
    <dbReference type="NCBI Taxonomy" id="59202"/>
    <lineage>
        <taxon>Bacteria</taxon>
        <taxon>Pseudomonadati</taxon>
        <taxon>Pseudomonadota</taxon>
        <taxon>Gammaproteobacteria</taxon>
        <taxon>Enterobacterales</taxon>
        <taxon>Enterobacteriaceae</taxon>
        <taxon>Salmonella</taxon>
    </lineage>
</organism>